<feature type="transmembrane region" description="Helical" evidence="1">
    <location>
        <begin position="176"/>
        <end position="196"/>
    </location>
</feature>
<gene>
    <name evidence="2" type="ORF">PW220_09335</name>
</gene>
<feature type="transmembrane region" description="Helical" evidence="1">
    <location>
        <begin position="104"/>
        <end position="122"/>
    </location>
</feature>
<proteinExistence type="predicted"/>
<keyword evidence="3" id="KW-1185">Reference proteome</keyword>
<dbReference type="RefSeq" id="WP_248055602.1">
    <property type="nucleotide sequence ID" value="NZ_CP118734.1"/>
</dbReference>
<feature type="transmembrane region" description="Helical" evidence="1">
    <location>
        <begin position="151"/>
        <end position="169"/>
    </location>
</feature>
<sequence>MELKFRNSNLARYNIVEYQGRKYIMDLHSMKGKCYYAGLLPKEISVQMTEVSLDDVSFERKGTPKFSTGLIVAVVQPFVKLLYDMMERTFIRYNIEQQMVIKTSLFLLPLIISYLVVQYYLFSSGRIAEQRLQNYTKKMQVSFTPNGKRMFGWQLLILINLVIFGFYMLQNTSGSGTFLIINGIVTTLMLLGFIAMSPVSTPYRNGELILTNISEVSD</sequence>
<reference evidence="2 3" key="1">
    <citation type="submission" date="2023-02" db="EMBL/GenBank/DDBJ databases">
        <title>Streptococcus sp. Genome Sequencing and Assembly.</title>
        <authorList>
            <person name="Shore S.M."/>
            <person name="Nicholson T.L."/>
        </authorList>
    </citation>
    <scope>NUCLEOTIDE SEQUENCE [LARGE SCALE GENOMIC DNA]</scope>
    <source>
        <strain evidence="2 3">29892</strain>
    </source>
</reference>
<dbReference type="EMBL" id="CP118734">
    <property type="protein sequence ID" value="WNY48911.1"/>
    <property type="molecule type" value="Genomic_DNA"/>
</dbReference>
<dbReference type="NCBIfam" id="TIGR01218">
    <property type="entry name" value="Gpos_tandem_5TM"/>
    <property type="match status" value="1"/>
</dbReference>
<keyword evidence="1" id="KW-0812">Transmembrane</keyword>
<evidence type="ECO:0000256" key="1">
    <source>
        <dbReference type="SAM" id="Phobius"/>
    </source>
</evidence>
<protein>
    <submittedName>
        <fullName evidence="2">DUF443 family protein</fullName>
    </submittedName>
</protein>
<dbReference type="Proteomes" id="UP001301526">
    <property type="component" value="Chromosome"/>
</dbReference>
<accession>A0AA96VGF7</accession>
<organism evidence="2 3">
    <name type="scientific">Streptococcus iners subsp. hyiners</name>
    <dbReference type="NCBI Taxonomy" id="3028083"/>
    <lineage>
        <taxon>Bacteria</taxon>
        <taxon>Bacillati</taxon>
        <taxon>Bacillota</taxon>
        <taxon>Bacilli</taxon>
        <taxon>Lactobacillales</taxon>
        <taxon>Streptococcaceae</taxon>
        <taxon>Streptococcus</taxon>
        <taxon>Streptococcus iners</taxon>
    </lineage>
</organism>
<evidence type="ECO:0000313" key="2">
    <source>
        <dbReference type="EMBL" id="WNY48911.1"/>
    </source>
</evidence>
<dbReference type="AlphaFoldDB" id="A0AA96VGF7"/>
<dbReference type="InterPro" id="IPR005915">
    <property type="entry name" value="Tandem_5TM"/>
</dbReference>
<evidence type="ECO:0000313" key="3">
    <source>
        <dbReference type="Proteomes" id="UP001301526"/>
    </source>
</evidence>
<keyword evidence="1" id="KW-1133">Transmembrane helix</keyword>
<keyword evidence="1" id="KW-0472">Membrane</keyword>
<name>A0AA96VGF7_9STRE</name>